<dbReference type="PANTHER" id="PTHR48081">
    <property type="entry name" value="AB HYDROLASE SUPERFAMILY PROTEIN C4A8.06C"/>
    <property type="match status" value="1"/>
</dbReference>
<dbReference type="STRING" id="946333.A4W93_06375"/>
<dbReference type="Pfam" id="PF20434">
    <property type="entry name" value="BD-FAE"/>
    <property type="match status" value="1"/>
</dbReference>
<dbReference type="PANTHER" id="PTHR48081:SF6">
    <property type="entry name" value="PEPTIDASE S9 PROLYL OLIGOPEPTIDASE CATALYTIC DOMAIN-CONTAINING PROTEIN"/>
    <property type="match status" value="1"/>
</dbReference>
<dbReference type="GO" id="GO:0016787">
    <property type="term" value="F:hydrolase activity"/>
    <property type="evidence" value="ECO:0007669"/>
    <property type="project" value="UniProtKB-KW"/>
</dbReference>
<dbReference type="AlphaFoldDB" id="A0A1W6L608"/>
<organism evidence="3 4">
    <name type="scientific">Piscinibacter gummiphilus</name>
    <dbReference type="NCBI Taxonomy" id="946333"/>
    <lineage>
        <taxon>Bacteria</taxon>
        <taxon>Pseudomonadati</taxon>
        <taxon>Pseudomonadota</taxon>
        <taxon>Betaproteobacteria</taxon>
        <taxon>Burkholderiales</taxon>
        <taxon>Sphaerotilaceae</taxon>
        <taxon>Piscinibacter</taxon>
    </lineage>
</organism>
<dbReference type="Proteomes" id="UP000193427">
    <property type="component" value="Chromosome"/>
</dbReference>
<dbReference type="KEGG" id="rgu:A4W93_06375"/>
<feature type="domain" description="BD-FAE-like" evidence="2">
    <location>
        <begin position="136"/>
        <end position="172"/>
    </location>
</feature>
<dbReference type="InterPro" id="IPR049492">
    <property type="entry name" value="BD-FAE-like_dom"/>
</dbReference>
<proteinExistence type="predicted"/>
<protein>
    <recommendedName>
        <fullName evidence="2">BD-FAE-like domain-containing protein</fullName>
    </recommendedName>
</protein>
<evidence type="ECO:0000313" key="3">
    <source>
        <dbReference type="EMBL" id="ARN19568.1"/>
    </source>
</evidence>
<dbReference type="InterPro" id="IPR050300">
    <property type="entry name" value="GDXG_lipolytic_enzyme"/>
</dbReference>
<gene>
    <name evidence="3" type="ORF">A4W93_06375</name>
</gene>
<keyword evidence="4" id="KW-1185">Reference proteome</keyword>
<sequence>MLDALPIWPDGALGPGGATQAEIQHQFGDSASNLVVRNVTRPTITPFLPEPSKATGAAVVIAPGGGFMMLSVNSEGTDVARWLASRGVAAFVLKYRLQSTPANSIAFRLHLVAALTGLSRFKGSELAQRLLSDNEAALEDAKQAVRLIRERAAQWRIDPTRVGALGFSAGAFAVSAALFADDRSARPDFAGLIYGGTVPEGAVPSKETSPCFVAVSNDDGLLFETSWDLALRLRSAGVPLEFHLYRRGGHGYGVNVQGMSSDHWIDQFYWWLQDLGVQRN</sequence>
<keyword evidence="1" id="KW-0378">Hydrolase</keyword>
<dbReference type="InterPro" id="IPR029058">
    <property type="entry name" value="AB_hydrolase_fold"/>
</dbReference>
<dbReference type="SUPFAM" id="SSF53474">
    <property type="entry name" value="alpha/beta-Hydrolases"/>
    <property type="match status" value="1"/>
</dbReference>
<evidence type="ECO:0000259" key="2">
    <source>
        <dbReference type="Pfam" id="PF20434"/>
    </source>
</evidence>
<evidence type="ECO:0000313" key="4">
    <source>
        <dbReference type="Proteomes" id="UP000193427"/>
    </source>
</evidence>
<dbReference type="EMBL" id="CP015118">
    <property type="protein sequence ID" value="ARN19568.1"/>
    <property type="molecule type" value="Genomic_DNA"/>
</dbReference>
<name>A0A1W6L608_9BURK</name>
<accession>A0A1W6L608</accession>
<dbReference type="Gene3D" id="3.40.50.1820">
    <property type="entry name" value="alpha/beta hydrolase"/>
    <property type="match status" value="1"/>
</dbReference>
<reference evidence="3 4" key="1">
    <citation type="submission" date="2016-04" db="EMBL/GenBank/DDBJ databases">
        <title>Complete genome sequence of natural rubber-degrading, novel Gram-negative bacterium, Rhizobacter gummiphilus strain NS21.</title>
        <authorList>
            <person name="Tabata M."/>
            <person name="Kasai D."/>
            <person name="Fukuda M."/>
        </authorList>
    </citation>
    <scope>NUCLEOTIDE SEQUENCE [LARGE SCALE GENOMIC DNA]</scope>
    <source>
        <strain evidence="3 4">NS21</strain>
    </source>
</reference>
<evidence type="ECO:0000256" key="1">
    <source>
        <dbReference type="ARBA" id="ARBA00022801"/>
    </source>
</evidence>